<evidence type="ECO:0000313" key="2">
    <source>
        <dbReference type="Proteomes" id="UP000478417"/>
    </source>
</evidence>
<evidence type="ECO:0000313" key="1">
    <source>
        <dbReference type="EMBL" id="NDV62701.1"/>
    </source>
</evidence>
<keyword evidence="1" id="KW-0808">Transferase</keyword>
<dbReference type="AlphaFoldDB" id="A0A6B2M133"/>
<dbReference type="InterPro" id="IPR029063">
    <property type="entry name" value="SAM-dependent_MTases_sf"/>
</dbReference>
<dbReference type="GO" id="GO:0008168">
    <property type="term" value="F:methyltransferase activity"/>
    <property type="evidence" value="ECO:0007669"/>
    <property type="project" value="UniProtKB-KW"/>
</dbReference>
<keyword evidence="2" id="KW-1185">Reference proteome</keyword>
<dbReference type="Gene3D" id="3.40.50.150">
    <property type="entry name" value="Vaccinia Virus protein VP39"/>
    <property type="match status" value="1"/>
</dbReference>
<name>A0A6B2M133_9BACT</name>
<dbReference type="GO" id="GO:0032259">
    <property type="term" value="P:methylation"/>
    <property type="evidence" value="ECO:0007669"/>
    <property type="project" value="UniProtKB-KW"/>
</dbReference>
<dbReference type="RefSeq" id="WP_163965055.1">
    <property type="nucleotide sequence ID" value="NZ_JAAGNX010000002.1"/>
</dbReference>
<dbReference type="PANTHER" id="PTHR43861">
    <property type="entry name" value="TRANS-ACONITATE 2-METHYLTRANSFERASE-RELATED"/>
    <property type="match status" value="1"/>
</dbReference>
<dbReference type="EMBL" id="JAAGNX010000002">
    <property type="protein sequence ID" value="NDV62701.1"/>
    <property type="molecule type" value="Genomic_DNA"/>
</dbReference>
<dbReference type="Pfam" id="PF13489">
    <property type="entry name" value="Methyltransf_23"/>
    <property type="match status" value="1"/>
</dbReference>
<comment type="caution">
    <text evidence="1">The sequence shown here is derived from an EMBL/GenBank/DDBJ whole genome shotgun (WGS) entry which is preliminary data.</text>
</comment>
<keyword evidence="1" id="KW-0489">Methyltransferase</keyword>
<dbReference type="SUPFAM" id="SSF53335">
    <property type="entry name" value="S-adenosyl-L-methionine-dependent methyltransferases"/>
    <property type="match status" value="1"/>
</dbReference>
<proteinExistence type="predicted"/>
<dbReference type="PANTHER" id="PTHR43861:SF6">
    <property type="entry name" value="METHYLTRANSFERASE TYPE 11"/>
    <property type="match status" value="1"/>
</dbReference>
<dbReference type="Proteomes" id="UP000478417">
    <property type="component" value="Unassembled WGS sequence"/>
</dbReference>
<reference evidence="1 2" key="1">
    <citation type="submission" date="2020-02" db="EMBL/GenBank/DDBJ databases">
        <title>Albibacoteraceae fam. nov., the first described family within the subdivision 4 Verrucomicrobia.</title>
        <authorList>
            <person name="Xi F."/>
        </authorList>
    </citation>
    <scope>NUCLEOTIDE SEQUENCE [LARGE SCALE GENOMIC DNA]</scope>
    <source>
        <strain evidence="1 2">CK1056</strain>
    </source>
</reference>
<dbReference type="CDD" id="cd02440">
    <property type="entry name" value="AdoMet_MTases"/>
    <property type="match status" value="1"/>
</dbReference>
<sequence>MEAEVFQRMAEQENRHWWFRARRRILQSLIEKYADPSRFGKLKILEAGSGTGGNLEMLSRFGQVSAFELDKTACQITRSRGFEVREGRLPSDHPFVDDRFDLIVLFDVLEHVEADQESLSSLAALLEPGGILVLTVPAFPFLWSGHDEKHHHFRRYRRPGLRGQLQQAGLQIKRITYFNSFLFPVVAMVRCIKKLVHSKHSDEEGLPAPWLNLILEKVFSSERFLLSMLSFPFGVSLLSICQRPKR</sequence>
<protein>
    <submittedName>
        <fullName evidence="1">Class I SAM-dependent methyltransferase</fullName>
    </submittedName>
</protein>
<organism evidence="1 2">
    <name type="scientific">Oceanipulchritudo coccoides</name>
    <dbReference type="NCBI Taxonomy" id="2706888"/>
    <lineage>
        <taxon>Bacteria</taxon>
        <taxon>Pseudomonadati</taxon>
        <taxon>Verrucomicrobiota</taxon>
        <taxon>Opitutia</taxon>
        <taxon>Puniceicoccales</taxon>
        <taxon>Oceanipulchritudinaceae</taxon>
        <taxon>Oceanipulchritudo</taxon>
    </lineage>
</organism>
<gene>
    <name evidence="1" type="ORF">G0Q06_09590</name>
</gene>
<accession>A0A6B2M133</accession>